<feature type="compositionally biased region" description="Basic and acidic residues" evidence="2">
    <location>
        <begin position="1071"/>
        <end position="1096"/>
    </location>
</feature>
<feature type="compositionally biased region" description="Polar residues" evidence="2">
    <location>
        <begin position="38"/>
        <end position="51"/>
    </location>
</feature>
<keyword evidence="1" id="KW-0175">Coiled coil</keyword>
<dbReference type="Proteomes" id="UP000827892">
    <property type="component" value="Chromosome V"/>
</dbReference>
<dbReference type="PANTHER" id="PTHR45691">
    <property type="entry name" value="PROTEIN DIAPHANOUS"/>
    <property type="match status" value="1"/>
</dbReference>
<sequence length="1129" mass="123539">MAKKRTNSKKNQKRNDQTAGSQNTKSPPHSDASRPASRVSNPSDVENSGQKNIPMRKKPISQKSTQIFGNKASQMNIPAKIVANKPVESTVNERCVDLGPMSSTSSSRLDDTDVHIRHIVANFRGNTKKLEAIADINFMIDSTSSYLQRFTIRNKLRSNGLLSALAAHVDCAHVDEEVDAQVRTYLESEKRDARLLGLPDDSRSPIEALAKVMLRTTDLQWKKMVNVLDFIGCSEKLEECIATLSNVQNDRKDRKDSEVQTDKMKGYAGLPREPSLALSTTIPEESAVFCDYSTSDDESKLSHSDPTTPDALMNRNLKKWATATDLPSQAKTGVDNSFFRSSCSASTFSSDDDGPLSPAHDSALPAINEVLDSSEETESNEMHTGLDTTLPVKFADSANIAFIDEASSTSSLSDNMGFSEIMTMSFEMVDSEEKSWDNIPPISTNAPPPPPPPVSTTSMLPPISSTAPPPPPLSNVIAPVSSNAPPPPPPPRIPGMAPLATNAPPPPTLPPMPAGMAPLSRNAPPPPPPPTGSTGGPPPAPPLPLDMLKGAAAGLRTVPGGPPPPPPPPPPSFMFNGNASNAFSPGSATSPVLSPGIVKSAVVYRKQKKTAFVRWPKLTNQMQDAGTVFNDSLCVDFNEEERSKMEEVFEEAPIKQLNRKIGGSVGRVFGKSLRATTSSSDVNTISARSPTTQQVLVSPKALTIEILIKKLKPLDFTELIDKLERNETDGIKVDLMTTLNKNFPDKDELDPFLKVEYRTLTHASDQFCWHIARNKHLRLRIELFITKENLTAEIGKFQTQIELLQSGCTLARGEVIQVLLRKCLQYGNYLNQGSMFAEAAGFQFSYLLQLLQMKGKGQHVSVKLVDLIVAFCDLQTNQLEEIQAKMVSVRPLNLKDLEDAVGQVQRTIRKLDGQMRASNVEPLIAAYQPFMEQTSEKLQNVQNGLSDVKTREMELQVYLCAGNMTLQAIFETLEQSMKIVMDAVKQAASKARVTRASSMVSLSTTSVSQRSLREGEILARKSMALKSRDLPVEELKKFFSHSSFGPQRTKKIPASPLTTSNISPTRTIRRRSGESFKEQQDEAKCQENNEDKDSDRQLPTAPLTPVEPPSVSSLRRDIRDLSSLVGSPV</sequence>
<evidence type="ECO:0000256" key="1">
    <source>
        <dbReference type="SAM" id="Coils"/>
    </source>
</evidence>
<keyword evidence="7" id="KW-1185">Reference proteome</keyword>
<dbReference type="InterPro" id="IPR042201">
    <property type="entry name" value="FH2_Formin_sf"/>
</dbReference>
<dbReference type="AlphaFoldDB" id="A0AAE9A143"/>
<dbReference type="PANTHER" id="PTHR45691:SF15">
    <property type="entry name" value="FH2 DOMAIN-CONTAINING PROTEIN"/>
    <property type="match status" value="1"/>
</dbReference>
<evidence type="ECO:0000259" key="3">
    <source>
        <dbReference type="PROSITE" id="PS51444"/>
    </source>
</evidence>
<dbReference type="PRINTS" id="PR01217">
    <property type="entry name" value="PRICHEXTENSN"/>
</dbReference>
<dbReference type="InterPro" id="IPR015425">
    <property type="entry name" value="FH2_Formin"/>
</dbReference>
<feature type="region of interest" description="Disordered" evidence="2">
    <location>
        <begin position="1043"/>
        <end position="1129"/>
    </location>
</feature>
<feature type="compositionally biased region" description="Pro residues" evidence="2">
    <location>
        <begin position="503"/>
        <end position="513"/>
    </location>
</feature>
<evidence type="ECO:0000313" key="6">
    <source>
        <dbReference type="Proteomes" id="UP000827892"/>
    </source>
</evidence>
<feature type="compositionally biased region" description="Basic residues" evidence="2">
    <location>
        <begin position="1"/>
        <end position="12"/>
    </location>
</feature>
<feature type="region of interest" description="Disordered" evidence="2">
    <location>
        <begin position="1"/>
        <end position="62"/>
    </location>
</feature>
<feature type="compositionally biased region" description="Pro residues" evidence="2">
    <location>
        <begin position="560"/>
        <end position="572"/>
    </location>
</feature>
<dbReference type="SMART" id="SM00498">
    <property type="entry name" value="FH2"/>
    <property type="match status" value="1"/>
</dbReference>
<feature type="compositionally biased region" description="Basic and acidic residues" evidence="2">
    <location>
        <begin position="249"/>
        <end position="265"/>
    </location>
</feature>
<dbReference type="EMBL" id="CP090895">
    <property type="protein sequence ID" value="ULT89837.1"/>
    <property type="molecule type" value="Genomic_DNA"/>
</dbReference>
<feature type="compositionally biased region" description="Polar residues" evidence="2">
    <location>
        <begin position="1056"/>
        <end position="1066"/>
    </location>
</feature>
<feature type="compositionally biased region" description="Pro residues" evidence="2">
    <location>
        <begin position="484"/>
        <end position="493"/>
    </location>
</feature>
<feature type="compositionally biased region" description="Low complexity" evidence="2">
    <location>
        <begin position="455"/>
        <end position="466"/>
    </location>
</feature>
<evidence type="ECO:0000313" key="4">
    <source>
        <dbReference type="EMBL" id="ULT89837.1"/>
    </source>
</evidence>
<dbReference type="PROSITE" id="PS51444">
    <property type="entry name" value="FH2"/>
    <property type="match status" value="1"/>
</dbReference>
<feature type="region of interest" description="Disordered" evidence="2">
    <location>
        <begin position="293"/>
        <end position="312"/>
    </location>
</feature>
<dbReference type="Gene3D" id="1.20.58.2220">
    <property type="entry name" value="Formin, FH2 domain"/>
    <property type="match status" value="1"/>
</dbReference>
<dbReference type="Proteomes" id="UP000829354">
    <property type="component" value="Chromosome V"/>
</dbReference>
<dbReference type="EMBL" id="CP092624">
    <property type="protein sequence ID" value="UMM35645.1"/>
    <property type="molecule type" value="Genomic_DNA"/>
</dbReference>
<dbReference type="InterPro" id="IPR051412">
    <property type="entry name" value="Formin_Homology_Diaphanous_sf"/>
</dbReference>
<reference evidence="5 7" key="2">
    <citation type="submission" date="2022-04" db="EMBL/GenBank/DDBJ databases">
        <title>Chromosome-level reference genomes for two strains of Caenorhabditis briggsae: an improved platform for comparative genomics.</title>
        <authorList>
            <person name="Stevens L."/>
            <person name="Andersen E."/>
        </authorList>
    </citation>
    <scope>NUCLEOTIDE SEQUENCE [LARGE SCALE GENOMIC DNA]</scope>
    <source>
        <strain evidence="5">VX34</strain>
        <tissue evidence="5">Whole-organism</tissue>
    </source>
</reference>
<dbReference type="Pfam" id="PF02181">
    <property type="entry name" value="FH2"/>
    <property type="match status" value="1"/>
</dbReference>
<feature type="compositionally biased region" description="Polar residues" evidence="2">
    <location>
        <begin position="17"/>
        <end position="27"/>
    </location>
</feature>
<feature type="coiled-coil region" evidence="1">
    <location>
        <begin position="894"/>
        <end position="951"/>
    </location>
</feature>
<evidence type="ECO:0000313" key="5">
    <source>
        <dbReference type="EMBL" id="UMM35645.1"/>
    </source>
</evidence>
<feature type="domain" description="FH2" evidence="3">
    <location>
        <begin position="600"/>
        <end position="1006"/>
    </location>
</feature>
<dbReference type="SUPFAM" id="SSF101447">
    <property type="entry name" value="Formin homology 2 domain (FH2 domain)"/>
    <property type="match status" value="1"/>
</dbReference>
<evidence type="ECO:0000256" key="2">
    <source>
        <dbReference type="SAM" id="MobiDB-lite"/>
    </source>
</evidence>
<reference evidence="4 6" key="1">
    <citation type="submission" date="2022-02" db="EMBL/GenBank/DDBJ databases">
        <title>Chromosome-level reference genomes for two strains of Caenorhabditis briggsae: an improved platform for comparative genomics.</title>
        <authorList>
            <person name="Stevens L."/>
            <person name="Andersen E.C."/>
        </authorList>
    </citation>
    <scope>NUCLEOTIDE SEQUENCE [LARGE SCALE GENOMIC DNA]</scope>
    <source>
        <strain evidence="4">QX1410_ONT</strain>
        <tissue evidence="4">Whole-organism</tissue>
    </source>
</reference>
<protein>
    <recommendedName>
        <fullName evidence="3">FH2 domain-containing protein</fullName>
    </recommendedName>
</protein>
<name>A0AAE9A143_CAEBR</name>
<feature type="region of interest" description="Disordered" evidence="2">
    <location>
        <begin position="248"/>
        <end position="276"/>
    </location>
</feature>
<evidence type="ECO:0000313" key="7">
    <source>
        <dbReference type="Proteomes" id="UP000829354"/>
    </source>
</evidence>
<feature type="compositionally biased region" description="Pro residues" evidence="2">
    <location>
        <begin position="523"/>
        <end position="544"/>
    </location>
</feature>
<accession>A0AAE9A143</accession>
<gene>
    <name evidence="4" type="ORF">L3Y34_008325</name>
    <name evidence="5" type="ORF">L5515_008173</name>
</gene>
<organism evidence="4 6">
    <name type="scientific">Caenorhabditis briggsae</name>
    <dbReference type="NCBI Taxonomy" id="6238"/>
    <lineage>
        <taxon>Eukaryota</taxon>
        <taxon>Metazoa</taxon>
        <taxon>Ecdysozoa</taxon>
        <taxon>Nematoda</taxon>
        <taxon>Chromadorea</taxon>
        <taxon>Rhabditida</taxon>
        <taxon>Rhabditina</taxon>
        <taxon>Rhabditomorpha</taxon>
        <taxon>Rhabditoidea</taxon>
        <taxon>Rhabditidae</taxon>
        <taxon>Peloderinae</taxon>
        <taxon>Caenorhabditis</taxon>
    </lineage>
</organism>
<feature type="region of interest" description="Disordered" evidence="2">
    <location>
        <begin position="438"/>
        <end position="580"/>
    </location>
</feature>
<proteinExistence type="predicted"/>